<protein>
    <submittedName>
        <fullName evidence="1">Uncharacterized protein</fullName>
    </submittedName>
</protein>
<reference evidence="1" key="1">
    <citation type="journal article" date="2014" name="Front. Microbiol.">
        <title>High frequency of phylogenetically diverse reductive dehalogenase-homologous genes in deep subseafloor sedimentary metagenomes.</title>
        <authorList>
            <person name="Kawai M."/>
            <person name="Futagami T."/>
            <person name="Toyoda A."/>
            <person name="Takaki Y."/>
            <person name="Nishi S."/>
            <person name="Hori S."/>
            <person name="Arai W."/>
            <person name="Tsubouchi T."/>
            <person name="Morono Y."/>
            <person name="Uchiyama I."/>
            <person name="Ito T."/>
            <person name="Fujiyama A."/>
            <person name="Inagaki F."/>
            <person name="Takami H."/>
        </authorList>
    </citation>
    <scope>NUCLEOTIDE SEQUENCE</scope>
    <source>
        <strain evidence="1">Expedition CK06-06</strain>
    </source>
</reference>
<proteinExistence type="predicted"/>
<gene>
    <name evidence="1" type="ORF">S06H3_64787</name>
</gene>
<sequence length="50" mass="5571">RLCPSENAHSSISLGTLSMNPFNNQIVRGRLNKVWDRITASTVSYNPIVL</sequence>
<accession>X1R6N1</accession>
<organism evidence="1">
    <name type="scientific">marine sediment metagenome</name>
    <dbReference type="NCBI Taxonomy" id="412755"/>
    <lineage>
        <taxon>unclassified sequences</taxon>
        <taxon>metagenomes</taxon>
        <taxon>ecological metagenomes</taxon>
    </lineage>
</organism>
<evidence type="ECO:0000313" key="1">
    <source>
        <dbReference type="EMBL" id="GAI62676.1"/>
    </source>
</evidence>
<comment type="caution">
    <text evidence="1">The sequence shown here is derived from an EMBL/GenBank/DDBJ whole genome shotgun (WGS) entry which is preliminary data.</text>
</comment>
<name>X1R6N1_9ZZZZ</name>
<feature type="non-terminal residue" evidence="1">
    <location>
        <position position="1"/>
    </location>
</feature>
<dbReference type="AlphaFoldDB" id="X1R6N1"/>
<dbReference type="EMBL" id="BARV01043383">
    <property type="protein sequence ID" value="GAI62676.1"/>
    <property type="molecule type" value="Genomic_DNA"/>
</dbReference>